<evidence type="ECO:0000313" key="7">
    <source>
        <dbReference type="RefSeq" id="XP_013889690.1"/>
    </source>
</evidence>
<comment type="similarity">
    <text evidence="1">Belongs to the G-protein coupled receptor 2 family. Adhesion G-protein coupled receptor (ADGR) subfamily.</text>
</comment>
<feature type="signal peptide" evidence="5">
    <location>
        <begin position="1"/>
        <end position="17"/>
    </location>
</feature>
<dbReference type="STRING" id="52670.A0A2I4DBS6"/>
<dbReference type="GO" id="GO:0007166">
    <property type="term" value="P:cell surface receptor signaling pathway"/>
    <property type="evidence" value="ECO:0007669"/>
    <property type="project" value="TreeGrafter"/>
</dbReference>
<dbReference type="InterPro" id="IPR051963">
    <property type="entry name" value="Adhesion_GPCR_A"/>
</dbReference>
<accession>A0A2I4DBS6</accession>
<dbReference type="RefSeq" id="XP_013889690.1">
    <property type="nucleotide sequence ID" value="XM_014034236.1"/>
</dbReference>
<sequence length="156" mass="17292">MRELVCLVVLLWGSGLSSRTCPDLVVESCHCSADRSKDLSRQPVRVRVRVLCEDVDLMDTLPPRFLPNRTVSLNLSNNKISLLRNGSFYGLTALEKLDLKKNLISTVEPGAFRGLLALRRLDLSNNRIGCLSSDMFLDLGSLLKLNLSGNIFSSLT</sequence>
<dbReference type="AlphaFoldDB" id="A0A2I4DBS6"/>
<dbReference type="InterPro" id="IPR001611">
    <property type="entry name" value="Leu-rich_rpt"/>
</dbReference>
<evidence type="ECO:0000256" key="3">
    <source>
        <dbReference type="ARBA" id="ARBA00022737"/>
    </source>
</evidence>
<dbReference type="GeneID" id="106536890"/>
<dbReference type="PROSITE" id="PS51450">
    <property type="entry name" value="LRR"/>
    <property type="match status" value="1"/>
</dbReference>
<keyword evidence="5" id="KW-0732">Signal</keyword>
<dbReference type="GO" id="GO:0005886">
    <property type="term" value="C:plasma membrane"/>
    <property type="evidence" value="ECO:0007669"/>
    <property type="project" value="TreeGrafter"/>
</dbReference>
<dbReference type="SMART" id="SM00369">
    <property type="entry name" value="LRR_TYP"/>
    <property type="match status" value="3"/>
</dbReference>
<evidence type="ECO:0000256" key="2">
    <source>
        <dbReference type="ARBA" id="ARBA00022614"/>
    </source>
</evidence>
<feature type="chain" id="PRO_5014149267" evidence="5">
    <location>
        <begin position="18"/>
        <end position="156"/>
    </location>
</feature>
<keyword evidence="3" id="KW-0677">Repeat</keyword>
<reference evidence="7" key="1">
    <citation type="submission" date="2025-08" db="UniProtKB">
        <authorList>
            <consortium name="RefSeq"/>
        </authorList>
    </citation>
    <scope>IDENTIFICATION</scope>
</reference>
<dbReference type="InterPro" id="IPR032675">
    <property type="entry name" value="LRR_dom_sf"/>
</dbReference>
<dbReference type="PANTHER" id="PTHR45930:SF4">
    <property type="entry name" value="ADHESION G PROTEIN-COUPLED RECEPTOR A3"/>
    <property type="match status" value="1"/>
</dbReference>
<dbReference type="PANTHER" id="PTHR45930">
    <property type="entry name" value="G-PROTEIN COUPLED RECEPTOR 124-LIKE PROTEIN"/>
    <property type="match status" value="1"/>
</dbReference>
<dbReference type="OrthoDB" id="10031018at2759"/>
<dbReference type="Proteomes" id="UP000192220">
    <property type="component" value="Unplaced"/>
</dbReference>
<dbReference type="Gene3D" id="3.80.10.10">
    <property type="entry name" value="Ribonuclease Inhibitor"/>
    <property type="match status" value="1"/>
</dbReference>
<evidence type="ECO:0000256" key="5">
    <source>
        <dbReference type="SAM" id="SignalP"/>
    </source>
</evidence>
<name>A0A2I4DBS6_AUSLI</name>
<dbReference type="Pfam" id="PF13855">
    <property type="entry name" value="LRR_8"/>
    <property type="match status" value="1"/>
</dbReference>
<dbReference type="SUPFAM" id="SSF52058">
    <property type="entry name" value="L domain-like"/>
    <property type="match status" value="1"/>
</dbReference>
<keyword evidence="6" id="KW-1185">Reference proteome</keyword>
<dbReference type="InterPro" id="IPR003591">
    <property type="entry name" value="Leu-rich_rpt_typical-subtyp"/>
</dbReference>
<dbReference type="KEGG" id="alim:106536890"/>
<protein>
    <submittedName>
        <fullName evidence="7">G-protein coupled receptor 124</fullName>
    </submittedName>
</protein>
<dbReference type="InParanoid" id="A0A2I4DBS6"/>
<feature type="non-terminal residue" evidence="7">
    <location>
        <position position="156"/>
    </location>
</feature>
<organism evidence="6 7">
    <name type="scientific">Austrofundulus limnaeus</name>
    <name type="common">Annual killifish</name>
    <dbReference type="NCBI Taxonomy" id="52670"/>
    <lineage>
        <taxon>Eukaryota</taxon>
        <taxon>Metazoa</taxon>
        <taxon>Chordata</taxon>
        <taxon>Craniata</taxon>
        <taxon>Vertebrata</taxon>
        <taxon>Euteleostomi</taxon>
        <taxon>Actinopterygii</taxon>
        <taxon>Neopterygii</taxon>
        <taxon>Teleostei</taxon>
        <taxon>Neoteleostei</taxon>
        <taxon>Acanthomorphata</taxon>
        <taxon>Ovalentaria</taxon>
        <taxon>Atherinomorphae</taxon>
        <taxon>Cyprinodontiformes</taxon>
        <taxon>Rivulidae</taxon>
        <taxon>Austrofundulus</taxon>
    </lineage>
</organism>
<evidence type="ECO:0000256" key="4">
    <source>
        <dbReference type="ARBA" id="ARBA00023170"/>
    </source>
</evidence>
<keyword evidence="4 7" id="KW-0675">Receptor</keyword>
<keyword evidence="2" id="KW-0433">Leucine-rich repeat</keyword>
<evidence type="ECO:0000256" key="1">
    <source>
        <dbReference type="ARBA" id="ARBA00007343"/>
    </source>
</evidence>
<proteinExistence type="inferred from homology"/>
<evidence type="ECO:0000313" key="6">
    <source>
        <dbReference type="Proteomes" id="UP000192220"/>
    </source>
</evidence>
<gene>
    <name evidence="7" type="primary">LOC106536890</name>
</gene>